<name>A0A6A4HJ53_9AGAR</name>
<feature type="transmembrane region" description="Helical" evidence="1">
    <location>
        <begin position="113"/>
        <end position="133"/>
    </location>
</feature>
<evidence type="ECO:0000313" key="2">
    <source>
        <dbReference type="EMBL" id="KAE9398126.1"/>
    </source>
</evidence>
<keyword evidence="3" id="KW-1185">Reference proteome</keyword>
<dbReference type="AlphaFoldDB" id="A0A6A4HJ53"/>
<feature type="transmembrane region" description="Helical" evidence="1">
    <location>
        <begin position="228"/>
        <end position="248"/>
    </location>
</feature>
<gene>
    <name evidence="2" type="ORF">BT96DRAFT_976576</name>
</gene>
<keyword evidence="1" id="KW-0812">Transmembrane</keyword>
<feature type="transmembrane region" description="Helical" evidence="1">
    <location>
        <begin position="183"/>
        <end position="200"/>
    </location>
</feature>
<keyword evidence="1" id="KW-0472">Membrane</keyword>
<accession>A0A6A4HJ53</accession>
<keyword evidence="1" id="KW-1133">Transmembrane helix</keyword>
<reference evidence="2" key="1">
    <citation type="journal article" date="2019" name="Environ. Microbiol.">
        <title>Fungal ecological strategies reflected in gene transcription - a case study of two litter decomposers.</title>
        <authorList>
            <person name="Barbi F."/>
            <person name="Kohler A."/>
            <person name="Barry K."/>
            <person name="Baskaran P."/>
            <person name="Daum C."/>
            <person name="Fauchery L."/>
            <person name="Ihrmark K."/>
            <person name="Kuo A."/>
            <person name="LaButti K."/>
            <person name="Lipzen A."/>
            <person name="Morin E."/>
            <person name="Grigoriev I.V."/>
            <person name="Henrissat B."/>
            <person name="Lindahl B."/>
            <person name="Martin F."/>
        </authorList>
    </citation>
    <scope>NUCLEOTIDE SEQUENCE</scope>
    <source>
        <strain evidence="2">JB14</strain>
    </source>
</reference>
<feature type="transmembrane region" description="Helical" evidence="1">
    <location>
        <begin position="56"/>
        <end position="73"/>
    </location>
</feature>
<feature type="transmembrane region" description="Helical" evidence="1">
    <location>
        <begin position="263"/>
        <end position="289"/>
    </location>
</feature>
<protein>
    <submittedName>
        <fullName evidence="2">Uncharacterized protein</fullName>
    </submittedName>
</protein>
<sequence>MTPDESALLSQIGTVIYYGIVVLIVDCTLYGFYLLAEFIALYLFFKHGLKQRMQKILFLCSTTTLLTASWDFVNNCSLNLIYIKVSLMEPLEAGLQAQADAAQQAIVPWFTMMAWPININIILANGIVIWRAWAVWKNDRAVRSALITMFWVNVGMCLSNAIVQTVVRSKNGGKSGNAALETAQMFISLVVNIAATGLIWQQVRQNPEMMKQHFSTCKNRRERWERMILLLTESGAVLLLFQLLYAIFGRMNITAAQFSPVNIAWSIIAVMFNAITILYAMAVIIMHIINRSALNKLFGLKTIINVSTSEKPGHATKISTLRFAEGGRQVTSFHRPW</sequence>
<dbReference type="OrthoDB" id="2985883at2759"/>
<dbReference type="Proteomes" id="UP000799118">
    <property type="component" value="Unassembled WGS sequence"/>
</dbReference>
<proteinExistence type="predicted"/>
<feature type="transmembrane region" description="Helical" evidence="1">
    <location>
        <begin position="145"/>
        <end position="163"/>
    </location>
</feature>
<evidence type="ECO:0000313" key="3">
    <source>
        <dbReference type="Proteomes" id="UP000799118"/>
    </source>
</evidence>
<organism evidence="2 3">
    <name type="scientific">Gymnopus androsaceus JB14</name>
    <dbReference type="NCBI Taxonomy" id="1447944"/>
    <lineage>
        <taxon>Eukaryota</taxon>
        <taxon>Fungi</taxon>
        <taxon>Dikarya</taxon>
        <taxon>Basidiomycota</taxon>
        <taxon>Agaricomycotina</taxon>
        <taxon>Agaricomycetes</taxon>
        <taxon>Agaricomycetidae</taxon>
        <taxon>Agaricales</taxon>
        <taxon>Marasmiineae</taxon>
        <taxon>Omphalotaceae</taxon>
        <taxon>Gymnopus</taxon>
    </lineage>
</organism>
<evidence type="ECO:0000256" key="1">
    <source>
        <dbReference type="SAM" id="Phobius"/>
    </source>
</evidence>
<feature type="transmembrane region" description="Helical" evidence="1">
    <location>
        <begin position="15"/>
        <end position="44"/>
    </location>
</feature>
<dbReference type="EMBL" id="ML769487">
    <property type="protein sequence ID" value="KAE9398126.1"/>
    <property type="molecule type" value="Genomic_DNA"/>
</dbReference>